<reference evidence="2 3" key="1">
    <citation type="submission" date="2021-06" db="EMBL/GenBank/DDBJ databases">
        <authorList>
            <person name="Palmer J.M."/>
        </authorList>
    </citation>
    <scope>NUCLEOTIDE SEQUENCE [LARGE SCALE GENOMIC DNA]</scope>
    <source>
        <strain evidence="2 3">AS_MEX2019</strain>
        <tissue evidence="2">Muscle</tissue>
    </source>
</reference>
<sequence length="266" mass="29649">MRAHDQHAQPPPNPRGTANKAPSPRCPAPDRSHNQASRATKHIPLQHRGRHQAALMTNHPAHYHAQGKRHRPSKPKGATERPQHMQQGGHTPIQRRRPTNIQVSQAKTIEPSQTADCPEPAPQEHHTPFCAFVGARRRPLTPSTHNPPGTIQQTSKPHPSTRPRSLTQAQSPATDALPYHARRSEPPRTGPPPQHHSSPYSGGRNAAKSTRTKTCTQYSHCANAPHQPPAKVHPHEKKTRSIQVLEHDRHPYTHPEAHKRQESPHS</sequence>
<feature type="compositionally biased region" description="Basic and acidic residues" evidence="1">
    <location>
        <begin position="245"/>
        <end position="266"/>
    </location>
</feature>
<gene>
    <name evidence="2" type="ORF">AMECASPLE_033733</name>
</gene>
<feature type="compositionally biased region" description="Polar residues" evidence="1">
    <location>
        <begin position="141"/>
        <end position="173"/>
    </location>
</feature>
<accession>A0ABV0Y6W6</accession>
<dbReference type="Proteomes" id="UP001469553">
    <property type="component" value="Unassembled WGS sequence"/>
</dbReference>
<evidence type="ECO:0000256" key="1">
    <source>
        <dbReference type="SAM" id="MobiDB-lite"/>
    </source>
</evidence>
<comment type="caution">
    <text evidence="2">The sequence shown here is derived from an EMBL/GenBank/DDBJ whole genome shotgun (WGS) entry which is preliminary data.</text>
</comment>
<name>A0ABV0Y6W6_9TELE</name>
<protein>
    <submittedName>
        <fullName evidence="2">Uncharacterized protein</fullName>
    </submittedName>
</protein>
<keyword evidence="3" id="KW-1185">Reference proteome</keyword>
<feature type="region of interest" description="Disordered" evidence="1">
    <location>
        <begin position="1"/>
        <end position="266"/>
    </location>
</feature>
<feature type="compositionally biased region" description="Polar residues" evidence="1">
    <location>
        <begin position="99"/>
        <end position="115"/>
    </location>
</feature>
<feature type="compositionally biased region" description="Polar residues" evidence="1">
    <location>
        <begin position="207"/>
        <end position="220"/>
    </location>
</feature>
<evidence type="ECO:0000313" key="3">
    <source>
        <dbReference type="Proteomes" id="UP001469553"/>
    </source>
</evidence>
<feature type="compositionally biased region" description="Basic residues" evidence="1">
    <location>
        <begin position="61"/>
        <end position="74"/>
    </location>
</feature>
<dbReference type="EMBL" id="JAHRIP010023450">
    <property type="protein sequence ID" value="MEQ2289506.1"/>
    <property type="molecule type" value="Genomic_DNA"/>
</dbReference>
<proteinExistence type="predicted"/>
<evidence type="ECO:0000313" key="2">
    <source>
        <dbReference type="EMBL" id="MEQ2289506.1"/>
    </source>
</evidence>
<feature type="compositionally biased region" description="Basic residues" evidence="1">
    <location>
        <begin position="39"/>
        <end position="51"/>
    </location>
</feature>
<organism evidence="2 3">
    <name type="scientific">Ameca splendens</name>
    <dbReference type="NCBI Taxonomy" id="208324"/>
    <lineage>
        <taxon>Eukaryota</taxon>
        <taxon>Metazoa</taxon>
        <taxon>Chordata</taxon>
        <taxon>Craniata</taxon>
        <taxon>Vertebrata</taxon>
        <taxon>Euteleostomi</taxon>
        <taxon>Actinopterygii</taxon>
        <taxon>Neopterygii</taxon>
        <taxon>Teleostei</taxon>
        <taxon>Neoteleostei</taxon>
        <taxon>Acanthomorphata</taxon>
        <taxon>Ovalentaria</taxon>
        <taxon>Atherinomorphae</taxon>
        <taxon>Cyprinodontiformes</taxon>
        <taxon>Goodeidae</taxon>
        <taxon>Ameca</taxon>
    </lineage>
</organism>